<keyword evidence="1" id="KW-0732">Signal</keyword>
<keyword evidence="3" id="KW-1185">Reference proteome</keyword>
<gene>
    <name evidence="2" type="ORF">KM029_12600</name>
</gene>
<evidence type="ECO:0000313" key="3">
    <source>
        <dbReference type="Proteomes" id="UP000682802"/>
    </source>
</evidence>
<dbReference type="EMBL" id="CP076128">
    <property type="protein sequence ID" value="QWG06179.1"/>
    <property type="molecule type" value="Genomic_DNA"/>
</dbReference>
<proteinExistence type="predicted"/>
<protein>
    <recommendedName>
        <fullName evidence="4">DUF3192 domain-containing protein</fullName>
    </recommendedName>
</protein>
<accession>A0ABX8GRZ1</accession>
<evidence type="ECO:0000256" key="1">
    <source>
        <dbReference type="SAM" id="SignalP"/>
    </source>
</evidence>
<feature type="chain" id="PRO_5045816317" description="DUF3192 domain-containing protein" evidence="1">
    <location>
        <begin position="22"/>
        <end position="120"/>
    </location>
</feature>
<reference evidence="2 3" key="1">
    <citation type="submission" date="2021-05" db="EMBL/GenBank/DDBJ databases">
        <title>Comparative genomic studies on the polysaccharide-degrading batcterial strains of the Flammeovirga genus.</title>
        <authorList>
            <person name="Zewei F."/>
            <person name="Zheng Z."/>
            <person name="Yu L."/>
            <person name="Ruyue G."/>
            <person name="Yanhong M."/>
            <person name="Yuanyuan C."/>
            <person name="Jingyan G."/>
            <person name="Wenjun H."/>
        </authorList>
    </citation>
    <scope>NUCLEOTIDE SEQUENCE [LARGE SCALE GENOMIC DNA]</scope>
    <source>
        <strain evidence="2 3">YS10</strain>
    </source>
</reference>
<organism evidence="2 3">
    <name type="scientific">Flammeovirga kamogawensis</name>
    <dbReference type="NCBI Taxonomy" id="373891"/>
    <lineage>
        <taxon>Bacteria</taxon>
        <taxon>Pseudomonadati</taxon>
        <taxon>Bacteroidota</taxon>
        <taxon>Cytophagia</taxon>
        <taxon>Cytophagales</taxon>
        <taxon>Flammeovirgaceae</taxon>
        <taxon>Flammeovirga</taxon>
    </lineage>
</organism>
<evidence type="ECO:0000313" key="2">
    <source>
        <dbReference type="EMBL" id="QWG06179.1"/>
    </source>
</evidence>
<evidence type="ECO:0008006" key="4">
    <source>
        <dbReference type="Google" id="ProtNLM"/>
    </source>
</evidence>
<name>A0ABX8GRZ1_9BACT</name>
<dbReference type="Proteomes" id="UP000682802">
    <property type="component" value="Chromosome 1"/>
</dbReference>
<feature type="signal peptide" evidence="1">
    <location>
        <begin position="1"/>
        <end position="21"/>
    </location>
</feature>
<dbReference type="RefSeq" id="WP_144073607.1">
    <property type="nucleotide sequence ID" value="NZ_CP076128.1"/>
</dbReference>
<sequence>MKTNISLLILSILLVSLSAFSQDSKNVGLYDERVETYLNKSGLLSKIDSELSFKDQYQNKTRYVLVQHCGAVVVFDLYNSGTVNIIHKNQCLSSEEQSIVWLDEVNKDSKGNISRVKFLD</sequence>